<dbReference type="SUPFAM" id="SSF56112">
    <property type="entry name" value="Protein kinase-like (PK-like)"/>
    <property type="match status" value="1"/>
</dbReference>
<keyword evidence="13" id="KW-0675">Receptor</keyword>
<feature type="chain" id="PRO_5002349291" description="Receptor-like serine/threonine-protein kinase" evidence="20">
    <location>
        <begin position="20"/>
        <end position="869"/>
    </location>
</feature>
<dbReference type="Gene3D" id="2.90.10.10">
    <property type="entry name" value="Bulb-type lectin domain"/>
    <property type="match status" value="1"/>
</dbReference>
<dbReference type="Pfam" id="PF08276">
    <property type="entry name" value="PAN_2"/>
    <property type="match status" value="1"/>
</dbReference>
<dbReference type="PROSITE" id="PS50011">
    <property type="entry name" value="PROTEIN_KINASE_DOM"/>
    <property type="match status" value="1"/>
</dbReference>
<comment type="catalytic activity">
    <reaction evidence="16 17">
        <text>L-seryl-[protein] + ATP = O-phospho-L-seryl-[protein] + ADP + H(+)</text>
        <dbReference type="Rhea" id="RHEA:17989"/>
        <dbReference type="Rhea" id="RHEA-COMP:9863"/>
        <dbReference type="Rhea" id="RHEA-COMP:11604"/>
        <dbReference type="ChEBI" id="CHEBI:15378"/>
        <dbReference type="ChEBI" id="CHEBI:29999"/>
        <dbReference type="ChEBI" id="CHEBI:30616"/>
        <dbReference type="ChEBI" id="CHEBI:83421"/>
        <dbReference type="ChEBI" id="CHEBI:456216"/>
        <dbReference type="EC" id="2.7.11.1"/>
    </reaction>
</comment>
<evidence type="ECO:0000256" key="4">
    <source>
        <dbReference type="ARBA" id="ARBA00022679"/>
    </source>
</evidence>
<comment type="subcellular location">
    <subcellularLocation>
        <location evidence="1">Membrane</location>
        <topology evidence="1">Single-pass type I membrane protein</topology>
    </subcellularLocation>
</comment>
<dbReference type="FunFam" id="3.30.200.20:FF:000250">
    <property type="entry name" value="Serine/threonine-protein kinase"/>
    <property type="match status" value="1"/>
</dbReference>
<dbReference type="SMART" id="SM00220">
    <property type="entry name" value="S_TKc"/>
    <property type="match status" value="1"/>
</dbReference>
<evidence type="ECO:0000256" key="15">
    <source>
        <dbReference type="ARBA" id="ARBA00047899"/>
    </source>
</evidence>
<dbReference type="CDD" id="cd14066">
    <property type="entry name" value="STKc_IRAK"/>
    <property type="match status" value="1"/>
</dbReference>
<dbReference type="EC" id="2.7.11.1" evidence="17"/>
<evidence type="ECO:0000256" key="6">
    <source>
        <dbReference type="ARBA" id="ARBA00022729"/>
    </source>
</evidence>
<keyword evidence="5 19" id="KW-0812">Transmembrane</keyword>
<dbReference type="FunFam" id="1.10.510.10:FF:000227">
    <property type="entry name" value="Serine/threonine-protein kinase"/>
    <property type="match status" value="1"/>
</dbReference>
<dbReference type="GO" id="GO:0048544">
    <property type="term" value="P:recognition of pollen"/>
    <property type="evidence" value="ECO:0007669"/>
    <property type="project" value="InterPro"/>
</dbReference>
<keyword evidence="14" id="KW-0325">Glycoprotein</keyword>
<name>A0A0D9X065_9ORYZ</name>
<keyword evidence="10 19" id="KW-1133">Transmembrane helix</keyword>
<evidence type="ECO:0000256" key="18">
    <source>
        <dbReference type="PROSITE-ProRule" id="PRU10141"/>
    </source>
</evidence>
<dbReference type="HOGENOM" id="CLU_000288_116_2_1"/>
<dbReference type="GO" id="GO:0004674">
    <property type="term" value="F:protein serine/threonine kinase activity"/>
    <property type="evidence" value="ECO:0007669"/>
    <property type="project" value="UniProtKB-KW"/>
</dbReference>
<dbReference type="PROSITE" id="PS00108">
    <property type="entry name" value="PROTEIN_KINASE_ST"/>
    <property type="match status" value="1"/>
</dbReference>
<dbReference type="Pfam" id="PF00954">
    <property type="entry name" value="S_locus_glycop"/>
    <property type="match status" value="1"/>
</dbReference>
<accession>A0A0D9X065</accession>
<dbReference type="InterPro" id="IPR001480">
    <property type="entry name" value="Bulb-type_lectin_dom"/>
</dbReference>
<dbReference type="Pfam" id="PF00069">
    <property type="entry name" value="Pkinase"/>
    <property type="match status" value="1"/>
</dbReference>
<dbReference type="SMART" id="SM00473">
    <property type="entry name" value="PAN_AP"/>
    <property type="match status" value="1"/>
</dbReference>
<evidence type="ECO:0000256" key="19">
    <source>
        <dbReference type="SAM" id="Phobius"/>
    </source>
</evidence>
<reference evidence="24 25" key="1">
    <citation type="submission" date="2012-08" db="EMBL/GenBank/DDBJ databases">
        <title>Oryza genome evolution.</title>
        <authorList>
            <person name="Wing R.A."/>
        </authorList>
    </citation>
    <scope>NUCLEOTIDE SEQUENCE</scope>
</reference>
<dbReference type="InterPro" id="IPR024171">
    <property type="entry name" value="SRK-like_kinase"/>
</dbReference>
<dbReference type="SMART" id="SM00108">
    <property type="entry name" value="B_lectin"/>
    <property type="match status" value="1"/>
</dbReference>
<dbReference type="PANTHER" id="PTHR47974">
    <property type="entry name" value="OS07G0415500 PROTEIN"/>
    <property type="match status" value="1"/>
</dbReference>
<dbReference type="PROSITE" id="PS00107">
    <property type="entry name" value="PROTEIN_KINASE_ATP"/>
    <property type="match status" value="1"/>
</dbReference>
<keyword evidence="25" id="KW-1185">Reference proteome</keyword>
<keyword evidence="3" id="KW-0245">EGF-like domain</keyword>
<organism evidence="24 25">
    <name type="scientific">Leersia perrieri</name>
    <dbReference type="NCBI Taxonomy" id="77586"/>
    <lineage>
        <taxon>Eukaryota</taxon>
        <taxon>Viridiplantae</taxon>
        <taxon>Streptophyta</taxon>
        <taxon>Embryophyta</taxon>
        <taxon>Tracheophyta</taxon>
        <taxon>Spermatophyta</taxon>
        <taxon>Magnoliopsida</taxon>
        <taxon>Liliopsida</taxon>
        <taxon>Poales</taxon>
        <taxon>Poaceae</taxon>
        <taxon>BOP clade</taxon>
        <taxon>Oryzoideae</taxon>
        <taxon>Oryzeae</taxon>
        <taxon>Oryzinae</taxon>
        <taxon>Leersia</taxon>
    </lineage>
</organism>
<keyword evidence="4 17" id="KW-0808">Transferase</keyword>
<dbReference type="GO" id="GO:0051707">
    <property type="term" value="P:response to other organism"/>
    <property type="evidence" value="ECO:0007669"/>
    <property type="project" value="UniProtKB-ARBA"/>
</dbReference>
<evidence type="ECO:0000256" key="20">
    <source>
        <dbReference type="SAM" id="SignalP"/>
    </source>
</evidence>
<dbReference type="PANTHER" id="PTHR47974:SF19">
    <property type="entry name" value="RECEPTOR-LIKE SERINE_THREONINE-PROTEIN KINASE"/>
    <property type="match status" value="1"/>
</dbReference>
<dbReference type="CDD" id="cd00028">
    <property type="entry name" value="B_lectin"/>
    <property type="match status" value="1"/>
</dbReference>
<dbReference type="GO" id="GO:0106310">
    <property type="term" value="F:protein serine kinase activity"/>
    <property type="evidence" value="ECO:0007669"/>
    <property type="project" value="RHEA"/>
</dbReference>
<dbReference type="STRING" id="77586.A0A0D9X065"/>
<dbReference type="EnsemblPlants" id="LPERR07G15660.1">
    <property type="protein sequence ID" value="LPERR07G15660.1"/>
    <property type="gene ID" value="LPERR07G15660"/>
</dbReference>
<evidence type="ECO:0000256" key="12">
    <source>
        <dbReference type="ARBA" id="ARBA00023157"/>
    </source>
</evidence>
<evidence type="ECO:0000256" key="9">
    <source>
        <dbReference type="ARBA" id="ARBA00022840"/>
    </source>
</evidence>
<evidence type="ECO:0000256" key="11">
    <source>
        <dbReference type="ARBA" id="ARBA00023136"/>
    </source>
</evidence>
<dbReference type="Gramene" id="LPERR07G15660.1">
    <property type="protein sequence ID" value="LPERR07G15660.1"/>
    <property type="gene ID" value="LPERR07G15660"/>
</dbReference>
<evidence type="ECO:0000256" key="14">
    <source>
        <dbReference type="ARBA" id="ARBA00023180"/>
    </source>
</evidence>
<evidence type="ECO:0000259" key="21">
    <source>
        <dbReference type="PROSITE" id="PS50011"/>
    </source>
</evidence>
<keyword evidence="11 19" id="KW-0472">Membrane</keyword>
<evidence type="ECO:0000256" key="13">
    <source>
        <dbReference type="ARBA" id="ARBA00023170"/>
    </source>
</evidence>
<dbReference type="InterPro" id="IPR003609">
    <property type="entry name" value="Pan_app"/>
</dbReference>
<dbReference type="InterPro" id="IPR011009">
    <property type="entry name" value="Kinase-like_dom_sf"/>
</dbReference>
<sequence>MAAPFFFLLLFSQIILCTAVDTINSTTPLSGTQKIVSKGGKFALGFYTPPQGNNTASSSGNYYIAIWYNNIPLQTTVWTANSDVPVSDPTTASLAIGSDGNLVLFDQPKNRLLWSTNVSVASNSTVAIIEDIGSLNLVDATNSSIIYWRSIDNPTNTWLPGGKLGLNKTTGLSQRLIPWRNNANPSPGLFSLELDPNGTTQYFIQWNDSITYWTSGPWNGNIFSLVPEMTAGYNYNFQFINNASESYFIYSMKDESIISRFTIDVNGQIKQSTWVPASQSWILFWSQPRTQCEVYALCGAYGSCNLNALPFCNCVKGFSQKFQSDWDLQDFTGGCKRNVPLQCQTNSSSAQTQPDKFYSMANVRLPDNARSAVATSSQDCQVACLNNCSCNAYTYNSTGCFVWHGDLINLQDQYNGNGRGTLFLRLAASELPDSKKSKKVIIGAVVGGFAVALIVLAVVLFILFQKCRRDRTLRISKTTGGALIAFRYSDLQHVTNNFSEKLGGGAFGTVFKGKLPDSTPIAVKRLDGFHQGEKQFRAEVSTIGTIQHVNLVRLLGFCSEGSRRLLVYEFMPKGSLEVQLFHSETTALSWAVRYQIALGTARGLHYLHEKCRDCIIHCDVKPDNILLDESFVPKVSDFGLAKLLGRDFSRVLTTMRGTRGYLAPEWISGVPITAKADVFSYGMMLFELISGRRNADHLEEGKSSFFPTLAANKLHEGDVQTLLDPRLNGDANIDELTKACKVACWCIQDDESTRPTMGQIIQILEGFLDVNMPPVPRSLKALDESPNAINFFSDVSSSQISQMHNSTASSQAKSSTSDNYRPTMGKIVHILQGTQDVDLPPIPVFLQKQVEDYDSTSYSESLVNCMVVV</sequence>
<evidence type="ECO:0000313" key="25">
    <source>
        <dbReference type="Proteomes" id="UP000032180"/>
    </source>
</evidence>
<feature type="domain" description="Protein kinase" evidence="21">
    <location>
        <begin position="496"/>
        <end position="768"/>
    </location>
</feature>
<evidence type="ECO:0000256" key="7">
    <source>
        <dbReference type="ARBA" id="ARBA00022741"/>
    </source>
</evidence>
<dbReference type="InterPro" id="IPR000719">
    <property type="entry name" value="Prot_kinase_dom"/>
</dbReference>
<dbReference type="PROSITE" id="PS50927">
    <property type="entry name" value="BULB_LECTIN"/>
    <property type="match status" value="1"/>
</dbReference>
<dbReference type="Gene3D" id="3.30.200.20">
    <property type="entry name" value="Phosphorylase Kinase, domain 1"/>
    <property type="match status" value="1"/>
</dbReference>
<dbReference type="FunFam" id="2.90.10.10:FF:000022">
    <property type="entry name" value="Receptor-like protein kinase 4"/>
    <property type="match status" value="1"/>
</dbReference>
<dbReference type="Proteomes" id="UP000032180">
    <property type="component" value="Chromosome 7"/>
</dbReference>
<dbReference type="Gene3D" id="1.10.510.10">
    <property type="entry name" value="Transferase(Phosphotransferase) domain 1"/>
    <property type="match status" value="1"/>
</dbReference>
<keyword evidence="6 20" id="KW-0732">Signal</keyword>
<protein>
    <recommendedName>
        <fullName evidence="17">Receptor-like serine/threonine-protein kinase</fullName>
        <ecNumber evidence="17">2.7.11.1</ecNumber>
    </recommendedName>
</protein>
<dbReference type="Pfam" id="PF01453">
    <property type="entry name" value="B_lectin"/>
    <property type="match status" value="1"/>
</dbReference>
<dbReference type="SUPFAM" id="SSF51110">
    <property type="entry name" value="alpha-D-mannose-specific plant lectins"/>
    <property type="match status" value="1"/>
</dbReference>
<feature type="transmembrane region" description="Helical" evidence="19">
    <location>
        <begin position="440"/>
        <end position="464"/>
    </location>
</feature>
<keyword evidence="8 17" id="KW-0418">Kinase</keyword>
<dbReference type="PIRSF" id="PIRSF000641">
    <property type="entry name" value="SRK"/>
    <property type="match status" value="1"/>
</dbReference>
<comment type="similarity">
    <text evidence="17">Belongs to the protein kinase superfamily. Ser/Thr protein kinase family.</text>
</comment>
<dbReference type="CDD" id="cd01098">
    <property type="entry name" value="PAN_AP_plant"/>
    <property type="match status" value="1"/>
</dbReference>
<evidence type="ECO:0000256" key="2">
    <source>
        <dbReference type="ARBA" id="ARBA00022527"/>
    </source>
</evidence>
<dbReference type="GO" id="GO:0005524">
    <property type="term" value="F:ATP binding"/>
    <property type="evidence" value="ECO:0007669"/>
    <property type="project" value="UniProtKB-UniRule"/>
</dbReference>
<dbReference type="InterPro" id="IPR036426">
    <property type="entry name" value="Bulb-type_lectin_dom_sf"/>
</dbReference>
<dbReference type="InterPro" id="IPR000858">
    <property type="entry name" value="S_locus_glycoprot_dom"/>
</dbReference>
<evidence type="ECO:0000256" key="5">
    <source>
        <dbReference type="ARBA" id="ARBA00022692"/>
    </source>
</evidence>
<comment type="catalytic activity">
    <reaction evidence="15 17">
        <text>L-threonyl-[protein] + ATP = O-phospho-L-threonyl-[protein] + ADP + H(+)</text>
        <dbReference type="Rhea" id="RHEA:46608"/>
        <dbReference type="Rhea" id="RHEA-COMP:11060"/>
        <dbReference type="Rhea" id="RHEA-COMP:11605"/>
        <dbReference type="ChEBI" id="CHEBI:15378"/>
        <dbReference type="ChEBI" id="CHEBI:30013"/>
        <dbReference type="ChEBI" id="CHEBI:30616"/>
        <dbReference type="ChEBI" id="CHEBI:61977"/>
        <dbReference type="ChEBI" id="CHEBI:456216"/>
        <dbReference type="EC" id="2.7.11.1"/>
    </reaction>
</comment>
<dbReference type="PROSITE" id="PS50948">
    <property type="entry name" value="PAN"/>
    <property type="match status" value="1"/>
</dbReference>
<feature type="binding site" evidence="18">
    <location>
        <position position="524"/>
    </location>
    <ligand>
        <name>ATP</name>
        <dbReference type="ChEBI" id="CHEBI:30616"/>
    </ligand>
</feature>
<dbReference type="AlphaFoldDB" id="A0A0D9X065"/>
<reference evidence="25" key="2">
    <citation type="submission" date="2013-12" db="EMBL/GenBank/DDBJ databases">
        <authorList>
            <person name="Yu Y."/>
            <person name="Lee S."/>
            <person name="de Baynast K."/>
            <person name="Wissotski M."/>
            <person name="Liu L."/>
            <person name="Talag J."/>
            <person name="Goicoechea J."/>
            <person name="Angelova A."/>
            <person name="Jetty R."/>
            <person name="Kudrna D."/>
            <person name="Golser W."/>
            <person name="Rivera L."/>
            <person name="Zhang J."/>
            <person name="Wing R."/>
        </authorList>
    </citation>
    <scope>NUCLEOTIDE SEQUENCE</scope>
</reference>
<reference evidence="24" key="3">
    <citation type="submission" date="2015-04" db="UniProtKB">
        <authorList>
            <consortium name="EnsemblPlants"/>
        </authorList>
    </citation>
    <scope>IDENTIFICATION</scope>
</reference>
<evidence type="ECO:0000313" key="24">
    <source>
        <dbReference type="EnsemblPlants" id="LPERR07G15660.1"/>
    </source>
</evidence>
<keyword evidence="9 17" id="KW-0067">ATP-binding</keyword>
<dbReference type="InterPro" id="IPR008271">
    <property type="entry name" value="Ser/Thr_kinase_AS"/>
</dbReference>
<feature type="domain" description="Bulb-type lectin" evidence="22">
    <location>
        <begin position="20"/>
        <end position="150"/>
    </location>
</feature>
<dbReference type="InterPro" id="IPR017441">
    <property type="entry name" value="Protein_kinase_ATP_BS"/>
</dbReference>
<evidence type="ECO:0000256" key="8">
    <source>
        <dbReference type="ARBA" id="ARBA00022777"/>
    </source>
</evidence>
<dbReference type="eggNOG" id="ENOG502QUMK">
    <property type="taxonomic scope" value="Eukaryota"/>
</dbReference>
<evidence type="ECO:0000256" key="3">
    <source>
        <dbReference type="ARBA" id="ARBA00022536"/>
    </source>
</evidence>
<evidence type="ECO:0000259" key="23">
    <source>
        <dbReference type="PROSITE" id="PS50948"/>
    </source>
</evidence>
<evidence type="ECO:0000259" key="22">
    <source>
        <dbReference type="PROSITE" id="PS50927"/>
    </source>
</evidence>
<proteinExistence type="inferred from homology"/>
<evidence type="ECO:0000256" key="1">
    <source>
        <dbReference type="ARBA" id="ARBA00004479"/>
    </source>
</evidence>
<evidence type="ECO:0000256" key="10">
    <source>
        <dbReference type="ARBA" id="ARBA00022989"/>
    </source>
</evidence>
<keyword evidence="7 17" id="KW-0547">Nucleotide-binding</keyword>
<evidence type="ECO:0000256" key="17">
    <source>
        <dbReference type="PIRNR" id="PIRNR000641"/>
    </source>
</evidence>
<keyword evidence="2 17" id="KW-0723">Serine/threonine-protein kinase</keyword>
<keyword evidence="12" id="KW-1015">Disulfide bond</keyword>
<evidence type="ECO:0000256" key="16">
    <source>
        <dbReference type="ARBA" id="ARBA00048679"/>
    </source>
</evidence>
<feature type="domain" description="Apple" evidence="23">
    <location>
        <begin position="343"/>
        <end position="427"/>
    </location>
</feature>
<dbReference type="GO" id="GO:0016020">
    <property type="term" value="C:membrane"/>
    <property type="evidence" value="ECO:0007669"/>
    <property type="project" value="UniProtKB-SubCell"/>
</dbReference>
<feature type="signal peptide" evidence="20">
    <location>
        <begin position="1"/>
        <end position="19"/>
    </location>
</feature>